<evidence type="ECO:0000259" key="5">
    <source>
        <dbReference type="SMART" id="SM00563"/>
    </source>
</evidence>
<reference evidence="6 7" key="1">
    <citation type="submission" date="2024-02" db="EMBL/GenBank/DDBJ databases">
        <title>New thermophilic sulfur-oxidizing bacteria from a hot springs of the Uzon caldera (Kamchatka, Russia).</title>
        <authorList>
            <person name="Dukat A.M."/>
            <person name="Elcheninov A.G."/>
            <person name="Frolov E.N."/>
        </authorList>
    </citation>
    <scope>NUCLEOTIDE SEQUENCE [LARGE SCALE GENOMIC DNA]</scope>
    <source>
        <strain evidence="6 7">AK1</strain>
    </source>
</reference>
<dbReference type="PANTHER" id="PTHR10434:SF40">
    <property type="entry name" value="1-ACYL-SN-GLYCEROL-3-PHOSPHATE ACYLTRANSFERASE"/>
    <property type="match status" value="1"/>
</dbReference>
<gene>
    <name evidence="6" type="ORF">V6E02_06970</name>
</gene>
<proteinExistence type="predicted"/>
<evidence type="ECO:0000256" key="3">
    <source>
        <dbReference type="ARBA" id="ARBA00023315"/>
    </source>
</evidence>
<evidence type="ECO:0000256" key="2">
    <source>
        <dbReference type="ARBA" id="ARBA00022679"/>
    </source>
</evidence>
<comment type="caution">
    <text evidence="6">The sequence shown here is derived from an EMBL/GenBank/DDBJ whole genome shotgun (WGS) entry which is preliminary data.</text>
</comment>
<dbReference type="Proteomes" id="UP001482231">
    <property type="component" value="Unassembled WGS sequence"/>
</dbReference>
<dbReference type="InterPro" id="IPR002123">
    <property type="entry name" value="Plipid/glycerol_acylTrfase"/>
</dbReference>
<dbReference type="SMART" id="SM00563">
    <property type="entry name" value="PlsC"/>
    <property type="match status" value="1"/>
</dbReference>
<dbReference type="Pfam" id="PF01553">
    <property type="entry name" value="Acyltransferase"/>
    <property type="match status" value="1"/>
</dbReference>
<keyword evidence="7" id="KW-1185">Reference proteome</keyword>
<keyword evidence="4" id="KW-1133">Transmembrane helix</keyword>
<evidence type="ECO:0000313" key="6">
    <source>
        <dbReference type="EMBL" id="MEO1766949.1"/>
    </source>
</evidence>
<dbReference type="PANTHER" id="PTHR10434">
    <property type="entry name" value="1-ACYL-SN-GLYCEROL-3-PHOSPHATE ACYLTRANSFERASE"/>
    <property type="match status" value="1"/>
</dbReference>
<feature type="domain" description="Phospholipid/glycerol acyltransferase" evidence="5">
    <location>
        <begin position="71"/>
        <end position="185"/>
    </location>
</feature>
<dbReference type="SUPFAM" id="SSF69593">
    <property type="entry name" value="Glycerol-3-phosphate (1)-acyltransferase"/>
    <property type="match status" value="1"/>
</dbReference>
<keyword evidence="4" id="KW-0812">Transmembrane</keyword>
<feature type="transmembrane region" description="Helical" evidence="4">
    <location>
        <begin position="12"/>
        <end position="32"/>
    </location>
</feature>
<keyword evidence="3 6" id="KW-0012">Acyltransferase</keyword>
<sequence length="239" mass="26633">MIVLRCALFELARLIATVIFSLIALGTFPFSALTRYRIITVWNRVVVWLARLLLGIDYRILGRENLPSRPAIVMAKHQSAWETIALPILLPPLAMVIKRELLKLPFFGWGFAMLSPIAIDRRAGKEALRRITEQGRQRLEQGFWVLIFPEGTRVAPGHRGRYGIGGAWLAAHTGAPVVPIAHNAGELWPRHAFLRYPGTITVSIGPVIETTGLKAGEINARVEAWIEGEMARLPPARRG</sequence>
<keyword evidence="2" id="KW-0808">Transferase</keyword>
<evidence type="ECO:0000256" key="1">
    <source>
        <dbReference type="ARBA" id="ARBA00005189"/>
    </source>
</evidence>
<dbReference type="RefSeq" id="WP_347308059.1">
    <property type="nucleotide sequence ID" value="NZ_JBAJEX010000004.1"/>
</dbReference>
<accession>A0ABV0EED6</accession>
<name>A0ABV0EED6_9BURK</name>
<dbReference type="CDD" id="cd07989">
    <property type="entry name" value="LPLAT_AGPAT-like"/>
    <property type="match status" value="1"/>
</dbReference>
<dbReference type="GO" id="GO:0016746">
    <property type="term" value="F:acyltransferase activity"/>
    <property type="evidence" value="ECO:0007669"/>
    <property type="project" value="UniProtKB-KW"/>
</dbReference>
<protein>
    <submittedName>
        <fullName evidence="6">Lysophospholipid acyltransferase family protein</fullName>
    </submittedName>
</protein>
<comment type="pathway">
    <text evidence="1">Lipid metabolism.</text>
</comment>
<dbReference type="EMBL" id="JBAJEX010000004">
    <property type="protein sequence ID" value="MEO1766949.1"/>
    <property type="molecule type" value="Genomic_DNA"/>
</dbReference>
<evidence type="ECO:0000256" key="4">
    <source>
        <dbReference type="SAM" id="Phobius"/>
    </source>
</evidence>
<evidence type="ECO:0000313" key="7">
    <source>
        <dbReference type="Proteomes" id="UP001482231"/>
    </source>
</evidence>
<organism evidence="6 7">
    <name type="scientific">Thiobacter aerophilum</name>
    <dbReference type="NCBI Taxonomy" id="3121275"/>
    <lineage>
        <taxon>Bacteria</taxon>
        <taxon>Pseudomonadati</taxon>
        <taxon>Pseudomonadota</taxon>
        <taxon>Betaproteobacteria</taxon>
        <taxon>Burkholderiales</taxon>
        <taxon>Thiobacteraceae</taxon>
        <taxon>Thiobacter</taxon>
    </lineage>
</organism>
<keyword evidence="4" id="KW-0472">Membrane</keyword>